<comment type="caution">
    <text evidence="7">The sequence shown here is derived from an EMBL/GenBank/DDBJ whole genome shotgun (WGS) entry which is preliminary data.</text>
</comment>
<dbReference type="PIRSF" id="PIRSF035875">
    <property type="entry name" value="RNase_BN"/>
    <property type="match status" value="1"/>
</dbReference>
<evidence type="ECO:0000256" key="5">
    <source>
        <dbReference type="ARBA" id="ARBA00023136"/>
    </source>
</evidence>
<accession>A0A512NLV2</accession>
<comment type="subcellular location">
    <subcellularLocation>
        <location evidence="1">Cell membrane</location>
        <topology evidence="1">Multi-pass membrane protein</topology>
    </subcellularLocation>
</comment>
<evidence type="ECO:0000256" key="4">
    <source>
        <dbReference type="ARBA" id="ARBA00022989"/>
    </source>
</evidence>
<keyword evidence="3 6" id="KW-0812">Transmembrane</keyword>
<dbReference type="PANTHER" id="PTHR30213">
    <property type="entry name" value="INNER MEMBRANE PROTEIN YHJD"/>
    <property type="match status" value="1"/>
</dbReference>
<proteinExistence type="predicted"/>
<dbReference type="OrthoDB" id="9797028at2"/>
<dbReference type="GO" id="GO:0005886">
    <property type="term" value="C:plasma membrane"/>
    <property type="evidence" value="ECO:0007669"/>
    <property type="project" value="UniProtKB-SubCell"/>
</dbReference>
<evidence type="ECO:0000313" key="7">
    <source>
        <dbReference type="EMBL" id="GEP59899.1"/>
    </source>
</evidence>
<keyword evidence="8" id="KW-1185">Reference proteome</keyword>
<gene>
    <name evidence="7" type="ORF">RSO01_70650</name>
</gene>
<keyword evidence="4 6" id="KW-1133">Transmembrane helix</keyword>
<dbReference type="InterPro" id="IPR017039">
    <property type="entry name" value="Virul_fac_BrkB"/>
</dbReference>
<name>A0A512NLV2_9HYPH</name>
<dbReference type="Proteomes" id="UP000321058">
    <property type="component" value="Unassembled WGS sequence"/>
</dbReference>
<protein>
    <submittedName>
        <fullName evidence="7">Uncharacterized protein</fullName>
    </submittedName>
</protein>
<dbReference type="Pfam" id="PF03631">
    <property type="entry name" value="Virul_fac_BrkB"/>
    <property type="match status" value="1"/>
</dbReference>
<dbReference type="EMBL" id="BKAJ01000143">
    <property type="protein sequence ID" value="GEP59899.1"/>
    <property type="molecule type" value="Genomic_DNA"/>
</dbReference>
<keyword evidence="2" id="KW-1003">Cell membrane</keyword>
<reference evidence="7 8" key="1">
    <citation type="submission" date="2019-07" db="EMBL/GenBank/DDBJ databases">
        <title>Whole genome shotgun sequence of Reyranella soli NBRC 108950.</title>
        <authorList>
            <person name="Hosoyama A."/>
            <person name="Uohara A."/>
            <person name="Ohji S."/>
            <person name="Ichikawa N."/>
        </authorList>
    </citation>
    <scope>NUCLEOTIDE SEQUENCE [LARGE SCALE GENOMIC DNA]</scope>
    <source>
        <strain evidence="7 8">NBRC 108950</strain>
    </source>
</reference>
<organism evidence="7 8">
    <name type="scientific">Reyranella soli</name>
    <dbReference type="NCBI Taxonomy" id="1230389"/>
    <lineage>
        <taxon>Bacteria</taxon>
        <taxon>Pseudomonadati</taxon>
        <taxon>Pseudomonadota</taxon>
        <taxon>Alphaproteobacteria</taxon>
        <taxon>Hyphomicrobiales</taxon>
        <taxon>Reyranellaceae</taxon>
        <taxon>Reyranella</taxon>
    </lineage>
</organism>
<evidence type="ECO:0000313" key="8">
    <source>
        <dbReference type="Proteomes" id="UP000321058"/>
    </source>
</evidence>
<evidence type="ECO:0000256" key="3">
    <source>
        <dbReference type="ARBA" id="ARBA00022692"/>
    </source>
</evidence>
<dbReference type="PANTHER" id="PTHR30213:SF1">
    <property type="entry name" value="INNER MEMBRANE PROTEIN YHJD"/>
    <property type="match status" value="1"/>
</dbReference>
<feature type="transmembrane region" description="Helical" evidence="6">
    <location>
        <begin position="105"/>
        <end position="126"/>
    </location>
</feature>
<sequence>MCPDTPHSPQPPLPRLRTALGKAWLLLRLTGEGFIEDDDWSRGASIAYFTLFSVAPTLLVVIAVAGLAFGQDAAQGAIVGQLSGLMGQQTAEALEAMIRSASDRLSGTVATVVGLGAILLAISGVFGEVQSALNAVWKVTPEQSTMSRLVRGRLISLGLIIAFGFVLMLSLAVSAALGALSTFMQGMFPSMEAVLAVVDFLLSIALLGALFAAMYKVLPDTSIAWRDVAIGAVVATLLFAGGKYLITLYVGRSNIASSFGAAGALIVLLLWIFYSSQIFLLGAEFTRAWASVYGSHRSHGPTA</sequence>
<evidence type="ECO:0000256" key="1">
    <source>
        <dbReference type="ARBA" id="ARBA00004651"/>
    </source>
</evidence>
<dbReference type="NCBIfam" id="TIGR00765">
    <property type="entry name" value="yihY_not_rbn"/>
    <property type="match status" value="1"/>
</dbReference>
<evidence type="ECO:0000256" key="2">
    <source>
        <dbReference type="ARBA" id="ARBA00022475"/>
    </source>
</evidence>
<evidence type="ECO:0000256" key="6">
    <source>
        <dbReference type="SAM" id="Phobius"/>
    </source>
</evidence>
<feature type="transmembrane region" description="Helical" evidence="6">
    <location>
        <begin position="193"/>
        <end position="217"/>
    </location>
</feature>
<keyword evidence="5 6" id="KW-0472">Membrane</keyword>
<dbReference type="AlphaFoldDB" id="A0A512NLV2"/>
<feature type="transmembrane region" description="Helical" evidence="6">
    <location>
        <begin position="46"/>
        <end position="69"/>
    </location>
</feature>
<feature type="transmembrane region" description="Helical" evidence="6">
    <location>
        <begin position="154"/>
        <end position="181"/>
    </location>
</feature>
<feature type="transmembrane region" description="Helical" evidence="6">
    <location>
        <begin position="254"/>
        <end position="274"/>
    </location>
</feature>
<feature type="transmembrane region" description="Helical" evidence="6">
    <location>
        <begin position="223"/>
        <end position="242"/>
    </location>
</feature>